<comment type="caution">
    <text evidence="3">The sequence shown here is derived from an EMBL/GenBank/DDBJ whole genome shotgun (WGS) entry which is preliminary data.</text>
</comment>
<evidence type="ECO:0000313" key="3">
    <source>
        <dbReference type="EMBL" id="KAF6748558.1"/>
    </source>
</evidence>
<feature type="compositionally biased region" description="Polar residues" evidence="2">
    <location>
        <begin position="1"/>
        <end position="10"/>
    </location>
</feature>
<feature type="coiled-coil region" evidence="1">
    <location>
        <begin position="72"/>
        <end position="119"/>
    </location>
</feature>
<feature type="region of interest" description="Disordered" evidence="2">
    <location>
        <begin position="1"/>
        <end position="47"/>
    </location>
</feature>
<dbReference type="Proteomes" id="UP000521943">
    <property type="component" value="Unassembled WGS sequence"/>
</dbReference>
<sequence length="174" mass="18990">MTSPEHSQVYSDDFPYGGHGQSTDLLGSDLGGANQRGSNPSRRTGNLSENVLSIERANHASLLVNPVYQATLQKIQAYKKRAQDDADKIEALKQEIAVLKKAESRRERIESKMNKTLDSFKTAVSDLHLAITDIKAATPASVASATPQILNLPVCPSDAADRKRLFWDEGPNSD</sequence>
<reference evidence="3 4" key="1">
    <citation type="submission" date="2020-07" db="EMBL/GenBank/DDBJ databases">
        <title>Comparative genomics of pyrophilous fungi reveals a link between fire events and developmental genes.</title>
        <authorList>
            <consortium name="DOE Joint Genome Institute"/>
            <person name="Steindorff A.S."/>
            <person name="Carver A."/>
            <person name="Calhoun S."/>
            <person name="Stillman K."/>
            <person name="Liu H."/>
            <person name="Lipzen A."/>
            <person name="Pangilinan J."/>
            <person name="Labutti K."/>
            <person name="Bruns T.D."/>
            <person name="Grigoriev I.V."/>
        </authorList>
    </citation>
    <scope>NUCLEOTIDE SEQUENCE [LARGE SCALE GENOMIC DNA]</scope>
    <source>
        <strain evidence="3 4">CBS 144469</strain>
    </source>
</reference>
<evidence type="ECO:0000313" key="4">
    <source>
        <dbReference type="Proteomes" id="UP000521943"/>
    </source>
</evidence>
<name>A0A8H6HK80_9AGAR</name>
<protein>
    <submittedName>
        <fullName evidence="3">Uncharacterized protein</fullName>
    </submittedName>
</protein>
<dbReference type="AlphaFoldDB" id="A0A8H6HK80"/>
<evidence type="ECO:0000256" key="1">
    <source>
        <dbReference type="SAM" id="Coils"/>
    </source>
</evidence>
<organism evidence="3 4">
    <name type="scientific">Ephemerocybe angulata</name>
    <dbReference type="NCBI Taxonomy" id="980116"/>
    <lineage>
        <taxon>Eukaryota</taxon>
        <taxon>Fungi</taxon>
        <taxon>Dikarya</taxon>
        <taxon>Basidiomycota</taxon>
        <taxon>Agaricomycotina</taxon>
        <taxon>Agaricomycetes</taxon>
        <taxon>Agaricomycetidae</taxon>
        <taxon>Agaricales</taxon>
        <taxon>Agaricineae</taxon>
        <taxon>Psathyrellaceae</taxon>
        <taxon>Ephemerocybe</taxon>
    </lineage>
</organism>
<accession>A0A8H6HK80</accession>
<gene>
    <name evidence="3" type="ORF">DFP72DRAFT_916273</name>
</gene>
<dbReference type="EMBL" id="JACGCI010000070">
    <property type="protein sequence ID" value="KAF6748558.1"/>
    <property type="molecule type" value="Genomic_DNA"/>
</dbReference>
<keyword evidence="4" id="KW-1185">Reference proteome</keyword>
<proteinExistence type="predicted"/>
<feature type="compositionally biased region" description="Polar residues" evidence="2">
    <location>
        <begin position="35"/>
        <end position="47"/>
    </location>
</feature>
<keyword evidence="1" id="KW-0175">Coiled coil</keyword>
<evidence type="ECO:0000256" key="2">
    <source>
        <dbReference type="SAM" id="MobiDB-lite"/>
    </source>
</evidence>